<dbReference type="PROSITE" id="PS00063">
    <property type="entry name" value="ALDOKETO_REDUCTASE_3"/>
    <property type="match status" value="1"/>
</dbReference>
<comment type="function">
    <text evidence="3">Catalyzes the initial reaction in the xylose utilization pathway by reducing D-xylose into xylitol. Xylose is a major component of hemicelluloses such as xylan. Most fungi utilize D-xylose via three enzymatic reactions, xylose reductase (XR), xylitol dehydrogenase (XDH), and xylulokinase, to form xylulose 5-phosphate, which enters pentose phosphate pathway.</text>
</comment>
<accession>A0A8H6PFN1</accession>
<evidence type="ECO:0000256" key="2">
    <source>
        <dbReference type="ARBA" id="ARBA00023002"/>
    </source>
</evidence>
<dbReference type="InterPro" id="IPR023210">
    <property type="entry name" value="NADP_OxRdtase_dom"/>
</dbReference>
<evidence type="ECO:0000256" key="5">
    <source>
        <dbReference type="ARBA" id="ARBA00049485"/>
    </source>
</evidence>
<evidence type="ECO:0000256" key="3">
    <source>
        <dbReference type="ARBA" id="ARBA00025065"/>
    </source>
</evidence>
<dbReference type="Gene3D" id="3.20.20.100">
    <property type="entry name" value="NADP-dependent oxidoreductase domain"/>
    <property type="match status" value="1"/>
</dbReference>
<protein>
    <recommendedName>
        <fullName evidence="1">D-xylose reductase [NAD(P)H]</fullName>
        <ecNumber evidence="1">1.1.1.307</ecNumber>
    </recommendedName>
</protein>
<reference evidence="8" key="1">
    <citation type="submission" date="2020-06" db="EMBL/GenBank/DDBJ databases">
        <title>Draft genome sequences of strains closely related to Aspergillus parafelis and Aspergillus hiratsukae.</title>
        <authorList>
            <person name="Dos Santos R.A.C."/>
            <person name="Rivero-Menendez O."/>
            <person name="Steenwyk J.L."/>
            <person name="Mead M.E."/>
            <person name="Goldman G.H."/>
            <person name="Alastruey-Izquierdo A."/>
            <person name="Rokas A."/>
        </authorList>
    </citation>
    <scope>NUCLEOTIDE SEQUENCE</scope>
    <source>
        <strain evidence="8">CNM-CM5793</strain>
    </source>
</reference>
<evidence type="ECO:0000313" key="9">
    <source>
        <dbReference type="Proteomes" id="UP000630445"/>
    </source>
</evidence>
<dbReference type="Proteomes" id="UP000630445">
    <property type="component" value="Unassembled WGS sequence"/>
</dbReference>
<dbReference type="InterPro" id="IPR036812">
    <property type="entry name" value="NAD(P)_OxRdtase_dom_sf"/>
</dbReference>
<feature type="region of interest" description="Disordered" evidence="6">
    <location>
        <begin position="1"/>
        <end position="52"/>
    </location>
</feature>
<dbReference type="PROSITE" id="PS00062">
    <property type="entry name" value="ALDOKETO_REDUCTASE_2"/>
    <property type="match status" value="1"/>
</dbReference>
<evidence type="ECO:0000256" key="4">
    <source>
        <dbReference type="ARBA" id="ARBA00047534"/>
    </source>
</evidence>
<evidence type="ECO:0000256" key="1">
    <source>
        <dbReference type="ARBA" id="ARBA00012845"/>
    </source>
</evidence>
<comment type="caution">
    <text evidence="8">The sequence shown here is derived from an EMBL/GenBank/DDBJ whole genome shotgun (WGS) entry which is preliminary data.</text>
</comment>
<feature type="compositionally biased region" description="Basic and acidic residues" evidence="6">
    <location>
        <begin position="26"/>
        <end position="36"/>
    </location>
</feature>
<dbReference type="FunFam" id="3.20.20.100:FF:000002">
    <property type="entry name" value="2,5-diketo-D-gluconic acid reductase A"/>
    <property type="match status" value="1"/>
</dbReference>
<sequence length="460" mass="52114">MAPMMDSTEPKAELKKHYKSAQMQKTHAELKEKAASGDEAALDDETASDDKATSDKSELYGIWIAWCQAQQKYGFAILHRIKALQALSSNTNTSTSTTIDERISHLKILYHKHLEALQRSWAEWTAQPTGGRAGDHDESELPRITYEIRQPLAWEEHQKTCHHIPAIGLGTWQSKPNEVKEAVCAALKAEYRHIDAAAVYGNEKEITSKLWNTRHEPEHVEEALEQTLRDLQVDYLDLYLIHWPVAFRYSTTTTQPVDAETGLVDVIDVPIKDTWAAMEKLVEKGKVRSIGVSNFTRKRIEELMTTARIPPAVNQIEAHPYLQQRELLEWSKQQGIVITAYSPLGNNIYSMPRAVDDPTVIQIAKELGKTPAQVLISWAIQRGTSVVPKSVTPERIRSNLEVFVLPDDAFERIQALDRHQRMNFPARLGVDIFGEVGEESVRQSALEWARQQKMLANGQK</sequence>
<feature type="domain" description="NADP-dependent oxidoreductase" evidence="7">
    <location>
        <begin position="167"/>
        <end position="417"/>
    </location>
</feature>
<dbReference type="GO" id="GO:0016616">
    <property type="term" value="F:oxidoreductase activity, acting on the CH-OH group of donors, NAD or NADP as acceptor"/>
    <property type="evidence" value="ECO:0007669"/>
    <property type="project" value="UniProtKB-ARBA"/>
</dbReference>
<keyword evidence="2" id="KW-0560">Oxidoreductase</keyword>
<dbReference type="EC" id="1.1.1.307" evidence="1"/>
<dbReference type="InterPro" id="IPR020471">
    <property type="entry name" value="AKR"/>
</dbReference>
<evidence type="ECO:0000313" key="8">
    <source>
        <dbReference type="EMBL" id="KAF7131222.1"/>
    </source>
</evidence>
<dbReference type="Pfam" id="PF00248">
    <property type="entry name" value="Aldo_ket_red"/>
    <property type="match status" value="1"/>
</dbReference>
<dbReference type="EMBL" id="JACBAD010001864">
    <property type="protein sequence ID" value="KAF7131222.1"/>
    <property type="molecule type" value="Genomic_DNA"/>
</dbReference>
<gene>
    <name evidence="8" type="ORF">CNMCM5793_004272</name>
</gene>
<organism evidence="8 9">
    <name type="scientific">Aspergillus hiratsukae</name>
    <dbReference type="NCBI Taxonomy" id="1194566"/>
    <lineage>
        <taxon>Eukaryota</taxon>
        <taxon>Fungi</taxon>
        <taxon>Dikarya</taxon>
        <taxon>Ascomycota</taxon>
        <taxon>Pezizomycotina</taxon>
        <taxon>Eurotiomycetes</taxon>
        <taxon>Eurotiomycetidae</taxon>
        <taxon>Eurotiales</taxon>
        <taxon>Aspergillaceae</taxon>
        <taxon>Aspergillus</taxon>
        <taxon>Aspergillus subgen. Fumigati</taxon>
    </lineage>
</organism>
<dbReference type="SUPFAM" id="SSF51430">
    <property type="entry name" value="NAD(P)-linked oxidoreductase"/>
    <property type="match status" value="1"/>
</dbReference>
<dbReference type="InterPro" id="IPR018170">
    <property type="entry name" value="Aldo/ket_reductase_CS"/>
</dbReference>
<comment type="catalytic activity">
    <reaction evidence="4">
        <text>xylitol + NADP(+) = D-xylose + NADPH + H(+)</text>
        <dbReference type="Rhea" id="RHEA:27445"/>
        <dbReference type="ChEBI" id="CHEBI:15378"/>
        <dbReference type="ChEBI" id="CHEBI:17151"/>
        <dbReference type="ChEBI" id="CHEBI:53455"/>
        <dbReference type="ChEBI" id="CHEBI:57783"/>
        <dbReference type="ChEBI" id="CHEBI:58349"/>
        <dbReference type="EC" id="1.1.1.307"/>
    </reaction>
</comment>
<proteinExistence type="predicted"/>
<dbReference type="AlphaFoldDB" id="A0A8H6PFN1"/>
<name>A0A8H6PFN1_9EURO</name>
<comment type="catalytic activity">
    <reaction evidence="5">
        <text>xylitol + NAD(+) = D-xylose + NADH + H(+)</text>
        <dbReference type="Rhea" id="RHEA:27441"/>
        <dbReference type="ChEBI" id="CHEBI:15378"/>
        <dbReference type="ChEBI" id="CHEBI:17151"/>
        <dbReference type="ChEBI" id="CHEBI:53455"/>
        <dbReference type="ChEBI" id="CHEBI:57540"/>
        <dbReference type="ChEBI" id="CHEBI:57945"/>
        <dbReference type="EC" id="1.1.1.307"/>
    </reaction>
</comment>
<evidence type="ECO:0000259" key="7">
    <source>
        <dbReference type="Pfam" id="PF00248"/>
    </source>
</evidence>
<keyword evidence="9" id="KW-1185">Reference proteome</keyword>
<dbReference type="PANTHER" id="PTHR11732">
    <property type="entry name" value="ALDO/KETO REDUCTASE"/>
    <property type="match status" value="1"/>
</dbReference>
<evidence type="ECO:0000256" key="6">
    <source>
        <dbReference type="SAM" id="MobiDB-lite"/>
    </source>
</evidence>
<dbReference type="PRINTS" id="PR00069">
    <property type="entry name" value="ALDKETRDTASE"/>
</dbReference>
<dbReference type="OrthoDB" id="416253at2759"/>